<gene>
    <name evidence="1" type="ORF">A8708_19895</name>
</gene>
<evidence type="ECO:0000313" key="1">
    <source>
        <dbReference type="EMBL" id="OAS16284.1"/>
    </source>
</evidence>
<accession>A0A198A464</accession>
<sequence length="69" mass="7602">MENDEVDGLLVLWCYGVDEVGCICGSGGLASEVITGKYTSIYKKNLTIIILDGKNVVNRIRIVHFDINL</sequence>
<keyword evidence="2" id="KW-1185">Reference proteome</keyword>
<organism evidence="1 2">
    <name type="scientific">Paenibacillus oryzisoli</name>
    <dbReference type="NCBI Taxonomy" id="1850517"/>
    <lineage>
        <taxon>Bacteria</taxon>
        <taxon>Bacillati</taxon>
        <taxon>Bacillota</taxon>
        <taxon>Bacilli</taxon>
        <taxon>Bacillales</taxon>
        <taxon>Paenibacillaceae</taxon>
        <taxon>Paenibacillus</taxon>
    </lineage>
</organism>
<dbReference type="RefSeq" id="WP_068667189.1">
    <property type="nucleotide sequence ID" value="NZ_LYPB01000076.1"/>
</dbReference>
<name>A0A198A464_9BACL</name>
<dbReference type="AlphaFoldDB" id="A0A198A464"/>
<proteinExistence type="predicted"/>
<dbReference type="EMBL" id="LYPB01000076">
    <property type="protein sequence ID" value="OAS16284.1"/>
    <property type="molecule type" value="Genomic_DNA"/>
</dbReference>
<comment type="caution">
    <text evidence="1">The sequence shown here is derived from an EMBL/GenBank/DDBJ whole genome shotgun (WGS) entry which is preliminary data.</text>
</comment>
<reference evidence="1 2" key="1">
    <citation type="submission" date="2016-05" db="EMBL/GenBank/DDBJ databases">
        <title>Paenibacillus sp. 1ZS3-15 nov., isolated from the rhizosphere soil.</title>
        <authorList>
            <person name="Zhang X.X."/>
            <person name="Zhang J."/>
        </authorList>
    </citation>
    <scope>NUCLEOTIDE SEQUENCE [LARGE SCALE GENOMIC DNA]</scope>
    <source>
        <strain evidence="1 2">1ZS3-15</strain>
    </source>
</reference>
<evidence type="ECO:0000313" key="2">
    <source>
        <dbReference type="Proteomes" id="UP000078454"/>
    </source>
</evidence>
<protein>
    <submittedName>
        <fullName evidence="1">Uncharacterized protein</fullName>
    </submittedName>
</protein>
<dbReference type="Proteomes" id="UP000078454">
    <property type="component" value="Unassembled WGS sequence"/>
</dbReference>